<keyword evidence="6 7" id="KW-0119">Carbohydrate metabolism</keyword>
<feature type="binding site" evidence="7">
    <location>
        <position position="190"/>
    </location>
    <ligand>
        <name>substrate</name>
    </ligand>
</feature>
<evidence type="ECO:0000313" key="9">
    <source>
        <dbReference type="Proteomes" id="UP000253250"/>
    </source>
</evidence>
<dbReference type="PANTHER" id="PTHR23429">
    <property type="entry name" value="GLUCOSE-6-PHOSPHATE 1-DEHYDROGENASE G6PD"/>
    <property type="match status" value="1"/>
</dbReference>
<accession>A0A1C2FZ53</accession>
<feature type="active site" description="Proton acceptor" evidence="7">
    <location>
        <position position="248"/>
    </location>
</feature>
<dbReference type="UniPathway" id="UPA00115">
    <property type="reaction ID" value="UER00408"/>
</dbReference>
<evidence type="ECO:0000256" key="3">
    <source>
        <dbReference type="ARBA" id="ARBA00022526"/>
    </source>
</evidence>
<dbReference type="EMBL" id="PSYR01000001">
    <property type="protein sequence ID" value="RCN58671.1"/>
    <property type="molecule type" value="Genomic_DNA"/>
</dbReference>
<name>A0A1C2FZ53_9GAMM</name>
<reference evidence="8 9" key="1">
    <citation type="submission" date="2018-02" db="EMBL/GenBank/DDBJ databases">
        <title>Insights into the biology of acidophilic members of the Acidiferrobacteraceae family derived from comparative genomic analyses.</title>
        <authorList>
            <person name="Issotta F."/>
            <person name="Thyssen C."/>
            <person name="Mena C."/>
            <person name="Moya A."/>
            <person name="Bellenberg S."/>
            <person name="Sproer C."/>
            <person name="Covarrubias P.C."/>
            <person name="Sand W."/>
            <person name="Quatrini R."/>
            <person name="Vera M."/>
        </authorList>
    </citation>
    <scope>NUCLEOTIDE SEQUENCE [LARGE SCALE GENOMIC DNA]</scope>
    <source>
        <strain evidence="9">m-1</strain>
    </source>
</reference>
<dbReference type="InterPro" id="IPR036291">
    <property type="entry name" value="NAD(P)-bd_dom_sf"/>
</dbReference>
<dbReference type="GO" id="GO:0050661">
    <property type="term" value="F:NADP binding"/>
    <property type="evidence" value="ECO:0007669"/>
    <property type="project" value="UniProtKB-UniRule"/>
</dbReference>
<comment type="catalytic activity">
    <reaction evidence="7">
        <text>D-glucose 6-phosphate + NADP(+) = 6-phospho-D-glucono-1,5-lactone + NADPH + H(+)</text>
        <dbReference type="Rhea" id="RHEA:15841"/>
        <dbReference type="ChEBI" id="CHEBI:15378"/>
        <dbReference type="ChEBI" id="CHEBI:57783"/>
        <dbReference type="ChEBI" id="CHEBI:57955"/>
        <dbReference type="ChEBI" id="CHEBI:58349"/>
        <dbReference type="ChEBI" id="CHEBI:61548"/>
        <dbReference type="EC" id="1.1.1.49"/>
    </reaction>
</comment>
<dbReference type="Proteomes" id="UP000253250">
    <property type="component" value="Unassembled WGS sequence"/>
</dbReference>
<dbReference type="EC" id="1.1.1.49" evidence="7"/>
<dbReference type="NCBIfam" id="TIGR00871">
    <property type="entry name" value="zwf"/>
    <property type="match status" value="1"/>
</dbReference>
<evidence type="ECO:0000256" key="6">
    <source>
        <dbReference type="ARBA" id="ARBA00023277"/>
    </source>
</evidence>
<comment type="caution">
    <text evidence="7">Lacks conserved residue(s) required for the propagation of feature annotation.</text>
</comment>
<evidence type="ECO:0000256" key="7">
    <source>
        <dbReference type="HAMAP-Rule" id="MF_00966"/>
    </source>
</evidence>
<dbReference type="Pfam" id="PF02781">
    <property type="entry name" value="G6PD_C"/>
    <property type="match status" value="1"/>
</dbReference>
<dbReference type="AlphaFoldDB" id="A0A1C2FZ53"/>
<dbReference type="STRING" id="163359.A9R16_02180"/>
<dbReference type="Pfam" id="PF00479">
    <property type="entry name" value="G6PD_N"/>
    <property type="match status" value="1"/>
</dbReference>
<dbReference type="InterPro" id="IPR001282">
    <property type="entry name" value="G6P_DH"/>
</dbReference>
<comment type="function">
    <text evidence="7">Catalyzes the oxidation of glucose 6-phosphate to 6-phosphogluconolactone.</text>
</comment>
<comment type="caution">
    <text evidence="8">The sequence shown here is derived from an EMBL/GenBank/DDBJ whole genome shotgun (WGS) entry which is preliminary data.</text>
</comment>
<comment type="similarity">
    <text evidence="2 7">Belongs to the glucose-6-phosphate dehydrogenase family.</text>
</comment>
<dbReference type="SUPFAM" id="SSF55347">
    <property type="entry name" value="Glyceraldehyde-3-phosphate dehydrogenase-like, C-terminal domain"/>
    <property type="match status" value="1"/>
</dbReference>
<keyword evidence="5 7" id="KW-0560">Oxidoreductase</keyword>
<comment type="pathway">
    <text evidence="1 7">Carbohydrate degradation; pentose phosphate pathway; D-ribulose 5-phosphate from D-glucose 6-phosphate (oxidative stage): step 1/3.</text>
</comment>
<feature type="binding site" evidence="7">
    <location>
        <position position="243"/>
    </location>
    <ligand>
        <name>substrate</name>
    </ligand>
</feature>
<dbReference type="PANTHER" id="PTHR23429:SF0">
    <property type="entry name" value="GLUCOSE-6-PHOSPHATE 1-DEHYDROGENASE"/>
    <property type="match status" value="1"/>
</dbReference>
<evidence type="ECO:0000256" key="2">
    <source>
        <dbReference type="ARBA" id="ARBA00009975"/>
    </source>
</evidence>
<feature type="binding site" evidence="7">
    <location>
        <position position="156"/>
    </location>
    <ligand>
        <name>NADP(+)</name>
        <dbReference type="ChEBI" id="CHEBI:58349"/>
    </ligand>
</feature>
<dbReference type="RefSeq" id="WP_065971692.1">
    <property type="nucleotide sequence ID" value="NZ_CP080624.1"/>
</dbReference>
<keyword evidence="9" id="KW-1185">Reference proteome</keyword>
<evidence type="ECO:0000256" key="5">
    <source>
        <dbReference type="ARBA" id="ARBA00023002"/>
    </source>
</evidence>
<dbReference type="InterPro" id="IPR022675">
    <property type="entry name" value="G6P_DH_C"/>
</dbReference>
<protein>
    <recommendedName>
        <fullName evidence="7">Glucose-6-phosphate 1-dehydrogenase</fullName>
        <shortName evidence="7">G6PD</shortName>
        <ecNumber evidence="7">1.1.1.49</ecNumber>
    </recommendedName>
</protein>
<dbReference type="OrthoDB" id="9802739at2"/>
<dbReference type="PIRSF" id="PIRSF000110">
    <property type="entry name" value="G6PD"/>
    <property type="match status" value="1"/>
</dbReference>
<dbReference type="PROSITE" id="PS00069">
    <property type="entry name" value="G6P_DEHYDROGENASE"/>
    <property type="match status" value="1"/>
</dbReference>
<proteinExistence type="inferred from homology"/>
<dbReference type="GO" id="GO:0009051">
    <property type="term" value="P:pentose-phosphate shunt, oxidative branch"/>
    <property type="evidence" value="ECO:0007669"/>
    <property type="project" value="TreeGrafter"/>
</dbReference>
<evidence type="ECO:0000256" key="1">
    <source>
        <dbReference type="ARBA" id="ARBA00004937"/>
    </source>
</evidence>
<sequence>MTEVPQSCVLLIFGATGDLARRKLVPALFRLHAKGLLPKGFAILGASRRPLSHEQFRALMREACTMFCASPPDDQQWQGFAERLYYEAGHFTDQTLFQRLNMSLREIDHRHDTQGNRIFYLATLPSSYPLLVRQLQGAEMINKVDDCPFTRLVVEKPFGRDLDSAIALNDEIASVFREDQVYRIDHYLGKETVQNILVFRFANAIFEPLWNRVHIDHVQITAAETLGIEGRGSYYEETGVLRDMVQNHLLQVLSLVAMEPPLSFNADAVRDKKTEVFRALRRFAGREDVAAATARGQYGASADGALKAYRAEPGVDPQSSVPTYVALRVFVDNWRWQGVPFYIRTGKGLRHSSTEVVIQFRQIPFCLFGQDQVCSRIEPNRLVLRIQPHEGISLGFAIKAPRNETQVDHARMRFAYGNYYDGEMPLAYERLLTDAMRGYAALFARRDSVEEAWRFVTPILEAWAQDPPPDFPNYAAGSDGPEVADALIRADGRSWHPLDPPVPSS</sequence>
<feature type="binding site" evidence="7">
    <location>
        <position position="48"/>
    </location>
    <ligand>
        <name>NADP(+)</name>
        <dbReference type="ChEBI" id="CHEBI:58349"/>
    </ligand>
</feature>
<feature type="binding site" evidence="7">
    <location>
        <position position="224"/>
    </location>
    <ligand>
        <name>substrate</name>
    </ligand>
</feature>
<evidence type="ECO:0000256" key="4">
    <source>
        <dbReference type="ARBA" id="ARBA00022857"/>
    </source>
</evidence>
<dbReference type="Gene3D" id="3.40.50.720">
    <property type="entry name" value="NAD(P)-binding Rossmann-like Domain"/>
    <property type="match status" value="1"/>
</dbReference>
<feature type="binding site" evidence="7">
    <location>
        <position position="347"/>
    </location>
    <ligand>
        <name>substrate</name>
    </ligand>
</feature>
<keyword evidence="3 7" id="KW-0313">Glucose metabolism</keyword>
<dbReference type="SUPFAM" id="SSF51735">
    <property type="entry name" value="NAD(P)-binding Rossmann-fold domains"/>
    <property type="match status" value="1"/>
</dbReference>
<dbReference type="InterPro" id="IPR019796">
    <property type="entry name" value="G6P_DH_AS"/>
</dbReference>
<organism evidence="8 9">
    <name type="scientific">Acidiferrobacter thiooxydans</name>
    <dbReference type="NCBI Taxonomy" id="163359"/>
    <lineage>
        <taxon>Bacteria</taxon>
        <taxon>Pseudomonadati</taxon>
        <taxon>Pseudomonadota</taxon>
        <taxon>Gammaproteobacteria</taxon>
        <taxon>Acidiferrobacterales</taxon>
        <taxon>Acidiferrobacteraceae</taxon>
        <taxon>Acidiferrobacter</taxon>
    </lineage>
</organism>
<feature type="binding site" evidence="7">
    <location>
        <begin position="14"/>
        <end position="21"/>
    </location>
    <ligand>
        <name>NADP(+)</name>
        <dbReference type="ChEBI" id="CHEBI:58349"/>
    </ligand>
</feature>
<dbReference type="InterPro" id="IPR022674">
    <property type="entry name" value="G6P_DH_NAD-bd"/>
</dbReference>
<dbReference type="Gene3D" id="3.30.360.10">
    <property type="entry name" value="Dihydrodipicolinate Reductase, domain 2"/>
    <property type="match status" value="1"/>
</dbReference>
<dbReference type="GO" id="GO:0006006">
    <property type="term" value="P:glucose metabolic process"/>
    <property type="evidence" value="ECO:0007669"/>
    <property type="project" value="UniProtKB-KW"/>
</dbReference>
<dbReference type="GO" id="GO:0004345">
    <property type="term" value="F:glucose-6-phosphate dehydrogenase activity"/>
    <property type="evidence" value="ECO:0007669"/>
    <property type="project" value="UniProtKB-UniRule"/>
</dbReference>
<evidence type="ECO:0000313" key="8">
    <source>
        <dbReference type="EMBL" id="RCN58671.1"/>
    </source>
</evidence>
<keyword evidence="4 7" id="KW-0521">NADP</keyword>
<gene>
    <name evidence="7 8" type="primary">zwf</name>
    <name evidence="8" type="ORF">C4900_02510</name>
</gene>
<dbReference type="HAMAP" id="MF_00966">
    <property type="entry name" value="G6PD"/>
    <property type="match status" value="1"/>
</dbReference>
<dbReference type="PRINTS" id="PR00079">
    <property type="entry name" value="G6PDHDRGNASE"/>
</dbReference>
<feature type="binding site" evidence="7">
    <location>
        <position position="186"/>
    </location>
    <ligand>
        <name>substrate</name>
    </ligand>
</feature>
<dbReference type="GO" id="GO:0005829">
    <property type="term" value="C:cytosol"/>
    <property type="evidence" value="ECO:0007669"/>
    <property type="project" value="TreeGrafter"/>
</dbReference>